<comment type="caution">
    <text evidence="3">The sequence shown here is derived from an EMBL/GenBank/DDBJ whole genome shotgun (WGS) entry which is preliminary data.</text>
</comment>
<proteinExistence type="predicted"/>
<sequence length="124" mass="13981">MADLSSPQRVYPDQPYPTYYPNRSPDEVHIEMDNLPAHPQAYATQSHPYQPAASGTPKNQGQDASTPRAFSWPATKSRLRRFTTKLSDFLWEHVWIQRIIGFLIVGGVLTGGFVLLCRYNNSSG</sequence>
<feature type="region of interest" description="Disordered" evidence="1">
    <location>
        <begin position="1"/>
        <end position="70"/>
    </location>
</feature>
<dbReference type="Proteomes" id="UP001610563">
    <property type="component" value="Unassembled WGS sequence"/>
</dbReference>
<evidence type="ECO:0000256" key="1">
    <source>
        <dbReference type="SAM" id="MobiDB-lite"/>
    </source>
</evidence>
<protein>
    <submittedName>
        <fullName evidence="3">Uncharacterized protein</fullName>
    </submittedName>
</protein>
<dbReference type="EMBL" id="JBFTWV010000039">
    <property type="protein sequence ID" value="KAL2794967.1"/>
    <property type="molecule type" value="Genomic_DNA"/>
</dbReference>
<gene>
    <name evidence="3" type="ORF">BJX66DRAFT_337384</name>
</gene>
<keyword evidence="2" id="KW-1133">Transmembrane helix</keyword>
<keyword evidence="2" id="KW-0812">Transmembrane</keyword>
<keyword evidence="4" id="KW-1185">Reference proteome</keyword>
<name>A0ABR4G7H0_9EURO</name>
<evidence type="ECO:0000313" key="3">
    <source>
        <dbReference type="EMBL" id="KAL2794967.1"/>
    </source>
</evidence>
<evidence type="ECO:0000256" key="2">
    <source>
        <dbReference type="SAM" id="Phobius"/>
    </source>
</evidence>
<organism evidence="3 4">
    <name type="scientific">Aspergillus keveii</name>
    <dbReference type="NCBI Taxonomy" id="714993"/>
    <lineage>
        <taxon>Eukaryota</taxon>
        <taxon>Fungi</taxon>
        <taxon>Dikarya</taxon>
        <taxon>Ascomycota</taxon>
        <taxon>Pezizomycotina</taxon>
        <taxon>Eurotiomycetes</taxon>
        <taxon>Eurotiomycetidae</taxon>
        <taxon>Eurotiales</taxon>
        <taxon>Aspergillaceae</taxon>
        <taxon>Aspergillus</taxon>
        <taxon>Aspergillus subgen. Nidulantes</taxon>
    </lineage>
</organism>
<feature type="transmembrane region" description="Helical" evidence="2">
    <location>
        <begin position="95"/>
        <end position="117"/>
    </location>
</feature>
<feature type="compositionally biased region" description="Polar residues" evidence="1">
    <location>
        <begin position="56"/>
        <end position="65"/>
    </location>
</feature>
<evidence type="ECO:0000313" key="4">
    <source>
        <dbReference type="Proteomes" id="UP001610563"/>
    </source>
</evidence>
<accession>A0ABR4G7H0</accession>
<keyword evidence="2" id="KW-0472">Membrane</keyword>
<reference evidence="3 4" key="1">
    <citation type="submission" date="2024-07" db="EMBL/GenBank/DDBJ databases">
        <title>Section-level genome sequencing and comparative genomics of Aspergillus sections Usti and Cavernicolus.</title>
        <authorList>
            <consortium name="Lawrence Berkeley National Laboratory"/>
            <person name="Nybo J.L."/>
            <person name="Vesth T.C."/>
            <person name="Theobald S."/>
            <person name="Frisvad J.C."/>
            <person name="Larsen T.O."/>
            <person name="Kjaerboelling I."/>
            <person name="Rothschild-Mancinelli K."/>
            <person name="Lyhne E.K."/>
            <person name="Kogle M.E."/>
            <person name="Barry K."/>
            <person name="Clum A."/>
            <person name="Na H."/>
            <person name="Ledsgaard L."/>
            <person name="Lin J."/>
            <person name="Lipzen A."/>
            <person name="Kuo A."/>
            <person name="Riley R."/>
            <person name="Mondo S."/>
            <person name="Labutti K."/>
            <person name="Haridas S."/>
            <person name="Pangalinan J."/>
            <person name="Salamov A.A."/>
            <person name="Simmons B.A."/>
            <person name="Magnuson J.K."/>
            <person name="Chen J."/>
            <person name="Drula E."/>
            <person name="Henrissat B."/>
            <person name="Wiebenga A."/>
            <person name="Lubbers R.J."/>
            <person name="Gomes A.C."/>
            <person name="Makela M.R."/>
            <person name="Stajich J."/>
            <person name="Grigoriev I.V."/>
            <person name="Mortensen U.H."/>
            <person name="De Vries R.P."/>
            <person name="Baker S.E."/>
            <person name="Andersen M.R."/>
        </authorList>
    </citation>
    <scope>NUCLEOTIDE SEQUENCE [LARGE SCALE GENOMIC DNA]</scope>
    <source>
        <strain evidence="3 4">CBS 209.92</strain>
    </source>
</reference>